<feature type="compositionally biased region" description="Basic and acidic residues" evidence="2">
    <location>
        <begin position="974"/>
        <end position="985"/>
    </location>
</feature>
<dbReference type="Gene3D" id="3.40.50.300">
    <property type="entry name" value="P-loop containing nucleotide triphosphate hydrolases"/>
    <property type="match status" value="1"/>
</dbReference>
<feature type="compositionally biased region" description="Basic and acidic residues" evidence="2">
    <location>
        <begin position="362"/>
        <end position="372"/>
    </location>
</feature>
<proteinExistence type="predicted"/>
<dbReference type="Pfam" id="PF00350">
    <property type="entry name" value="Dynamin_N"/>
    <property type="match status" value="1"/>
</dbReference>
<dbReference type="PANTHER" id="PTHR36681">
    <property type="entry name" value="NUCLEAR GTPASE, GERMINAL CENTER-ASSOCIATED, TANDEM DUPLICATE 3"/>
    <property type="match status" value="1"/>
</dbReference>
<feature type="compositionally biased region" description="Low complexity" evidence="2">
    <location>
        <begin position="305"/>
        <end position="328"/>
    </location>
</feature>
<evidence type="ECO:0000259" key="3">
    <source>
        <dbReference type="Pfam" id="PF00350"/>
    </source>
</evidence>
<dbReference type="InterPro" id="IPR027417">
    <property type="entry name" value="P-loop_NTPase"/>
</dbReference>
<evidence type="ECO:0000313" key="4">
    <source>
        <dbReference type="EMBL" id="RPA80572.1"/>
    </source>
</evidence>
<dbReference type="SUPFAM" id="SSF52540">
    <property type="entry name" value="P-loop containing nucleoside triphosphate hydrolases"/>
    <property type="match status" value="1"/>
</dbReference>
<feature type="domain" description="Dynamin N-terminal" evidence="3">
    <location>
        <begin position="612"/>
        <end position="846"/>
    </location>
</feature>
<dbReference type="STRING" id="1160509.A0A3N4I388"/>
<evidence type="ECO:0000256" key="2">
    <source>
        <dbReference type="SAM" id="MobiDB-lite"/>
    </source>
</evidence>
<feature type="region of interest" description="Disordered" evidence="2">
    <location>
        <begin position="1574"/>
        <end position="1597"/>
    </location>
</feature>
<dbReference type="OrthoDB" id="3598281at2759"/>
<sequence>MAQNAFPVDRYIRLETVASRTISENAGPGSFFLSFLWDDFREPRRFEDKEFYNFKVRREQTLNSWIKSKFLDSLESSESPISIAHEDRDFLRFYVRSEPVQHGTRLFELLEPDTDVLFLAVRLEKPESSQIDMEELMDASLSPTRTEPDESTYPDTDNHSDAQADSQDSYHTSFQDAQPRDTSAYFGDVEFGSKGTSQPSQPPESSPPRNSRTRHLLSPQVLLTPPKHKHRRPPVSPSPLAVQVPESANRPMVKPKPPPLDYNSIPPSKLFNETKAKSFTGCSDRPGSLPARPSTWQPRRPIMGASFDSSTTRTTRASSSWSASTRPTGISKSVMSSKRRLRAESTQQGANSGRVFGTLAEEALRGVNESHKTQHHATPFPKKVPAPRLSRSMEYPPKEVPMSSDEVPSPPPEPSKRHAVVESRKSKPVTTPEAAKVRLPTPDLVEKFQHGLEEAIRVTEKKEALQQQLLTEQEMIRQKEEELERIRLEELNDDATETELDEPMEDSQFPEVEPLPEHDETIEESQFPDNSNTQYDFSQIDLTQRSSLQQAISTASIDQISNLRTFASHRIRKLLRTLEQNRRIASTKAEVDKFIKEGQRLLQNPRSAKVVIGVVGDSGHGKSSMINALLEEDQIVTTSGMYACTAAVTEIRYNPKTKEEPQPYRAEIEFIGFDDWVWELKVLYSAVQDQIAEMIRTKKKTISEQHLGAEEKVAFEKMKAVYPAKIKCLEDVTRYTYEELCEDQSVSTFFSARPTIRANTAKQFTSEIAQYVSSGGAVKDEPQTWPLLRAVHLFVRIPLLACGAVIVDLPGSHDSNEARNIVADRFWNECTHFLVAAECKRAASNGPAFEKLRRITRAQMWKKVAFVCTISDVAEHDADDIKILGLEDAMSAMAVRVKSKTDERDNLAGSIRKLKKDQKADRKLRAALRKRRDDWQVVENRVKNGDCVFPVSLGQKNKRKRNSGCHSPSKRQRRDMSSEISDCQHETQSSDNESTRADSEVEIDSPLTVENKLRLTQVLRDLEKKIKNLEQTEDKIDNAIERHERRRSVLKREIAALQDAKDLTFIRARNEFSTEEVKRNFVNIVREFYNESFYDADGSTQSAFSRKEPPDYDRLYSDFPVFCTSAFAYLRLLGRRVGDRKHRYPFTDKEDTGIPAVRQHIVSISEKPVRNAALDFVIRLEKYLNSLEIWRTSEEGRVGEGSIDEKETASIAVHNSLETMHEELRKLTLGLDTAMKDVLEEQIFRHFPLGIHGAIKKSRTIMEDLWYSGPRQTGGLKWNSFRLICGRFGVQPEQKNSQTKRKLSRAKLDDEGRKGPIDMNEDLVRPITKLIALGWENAFNHDIPALIDSYLDNLVATVAKHCQRIQEDVRAFGLNQSQQALFRKKIGFVNGRFGTVANDRREDVRDRQKQLNRKFAVLVREVMTPAYTQAATEPHAPNMFVRMRGYISARIDEKREEMFVDCTNGVKKEMERLVDEVVAKFEEVVREGYDTLLQDLTTYKVLPVGNAGRVTRARGKGKKVQSNNTAKDRAGEVVEEFVEQMRRVVEGGDDTLAEVMNGDEADDADERMSGYVEEMEEADDASSEMSDLTEYDGSFDD</sequence>
<keyword evidence="1" id="KW-0175">Coiled coil</keyword>
<dbReference type="InterPro" id="IPR045063">
    <property type="entry name" value="Dynamin_N"/>
</dbReference>
<evidence type="ECO:0000256" key="1">
    <source>
        <dbReference type="SAM" id="Coils"/>
    </source>
</evidence>
<evidence type="ECO:0000313" key="5">
    <source>
        <dbReference type="Proteomes" id="UP000275078"/>
    </source>
</evidence>
<reference evidence="4 5" key="1">
    <citation type="journal article" date="2018" name="Nat. Ecol. Evol.">
        <title>Pezizomycetes genomes reveal the molecular basis of ectomycorrhizal truffle lifestyle.</title>
        <authorList>
            <person name="Murat C."/>
            <person name="Payen T."/>
            <person name="Noel B."/>
            <person name="Kuo A."/>
            <person name="Morin E."/>
            <person name="Chen J."/>
            <person name="Kohler A."/>
            <person name="Krizsan K."/>
            <person name="Balestrini R."/>
            <person name="Da Silva C."/>
            <person name="Montanini B."/>
            <person name="Hainaut M."/>
            <person name="Levati E."/>
            <person name="Barry K.W."/>
            <person name="Belfiori B."/>
            <person name="Cichocki N."/>
            <person name="Clum A."/>
            <person name="Dockter R.B."/>
            <person name="Fauchery L."/>
            <person name="Guy J."/>
            <person name="Iotti M."/>
            <person name="Le Tacon F."/>
            <person name="Lindquist E.A."/>
            <person name="Lipzen A."/>
            <person name="Malagnac F."/>
            <person name="Mello A."/>
            <person name="Molinier V."/>
            <person name="Miyauchi S."/>
            <person name="Poulain J."/>
            <person name="Riccioni C."/>
            <person name="Rubini A."/>
            <person name="Sitrit Y."/>
            <person name="Splivallo R."/>
            <person name="Traeger S."/>
            <person name="Wang M."/>
            <person name="Zifcakova L."/>
            <person name="Wipf D."/>
            <person name="Zambonelli A."/>
            <person name="Paolocci F."/>
            <person name="Nowrousian M."/>
            <person name="Ottonello S."/>
            <person name="Baldrian P."/>
            <person name="Spatafora J.W."/>
            <person name="Henrissat B."/>
            <person name="Nagy L.G."/>
            <person name="Aury J.M."/>
            <person name="Wincker P."/>
            <person name="Grigoriev I.V."/>
            <person name="Bonfante P."/>
            <person name="Martin F.M."/>
        </authorList>
    </citation>
    <scope>NUCLEOTIDE SEQUENCE [LARGE SCALE GENOMIC DNA]</scope>
    <source>
        <strain evidence="4 5">RN42</strain>
    </source>
</reference>
<dbReference type="EMBL" id="ML119687">
    <property type="protein sequence ID" value="RPA80572.1"/>
    <property type="molecule type" value="Genomic_DNA"/>
</dbReference>
<dbReference type="Proteomes" id="UP000275078">
    <property type="component" value="Unassembled WGS sequence"/>
</dbReference>
<protein>
    <recommendedName>
        <fullName evidence="3">Dynamin N-terminal domain-containing protein</fullName>
    </recommendedName>
</protein>
<dbReference type="PANTHER" id="PTHR36681:SF3">
    <property type="entry name" value="NUCLEAR GTPASE, GERMINAL CENTER-ASSOCIATED, TANDEM DUPLICATE 3"/>
    <property type="match status" value="1"/>
</dbReference>
<feature type="compositionally biased region" description="Basic and acidic residues" evidence="2">
    <location>
        <begin position="414"/>
        <end position="425"/>
    </location>
</feature>
<name>A0A3N4I388_ASCIM</name>
<feature type="region of interest" description="Disordered" evidence="2">
    <location>
        <begin position="957"/>
        <end position="1003"/>
    </location>
</feature>
<feature type="region of interest" description="Disordered" evidence="2">
    <location>
        <begin position="1295"/>
        <end position="1314"/>
    </location>
</feature>
<feature type="compositionally biased region" description="Basic residues" evidence="2">
    <location>
        <begin position="957"/>
        <end position="973"/>
    </location>
</feature>
<feature type="coiled-coil region" evidence="1">
    <location>
        <begin position="1012"/>
        <end position="1060"/>
    </location>
</feature>
<organism evidence="4 5">
    <name type="scientific">Ascobolus immersus RN42</name>
    <dbReference type="NCBI Taxonomy" id="1160509"/>
    <lineage>
        <taxon>Eukaryota</taxon>
        <taxon>Fungi</taxon>
        <taxon>Dikarya</taxon>
        <taxon>Ascomycota</taxon>
        <taxon>Pezizomycotina</taxon>
        <taxon>Pezizomycetes</taxon>
        <taxon>Pezizales</taxon>
        <taxon>Ascobolaceae</taxon>
        <taxon>Ascobolus</taxon>
    </lineage>
</organism>
<feature type="compositionally biased region" description="Polar residues" evidence="2">
    <location>
        <begin position="163"/>
        <end position="176"/>
    </location>
</feature>
<accession>A0A3N4I388</accession>
<feature type="region of interest" description="Disordered" evidence="2">
    <location>
        <begin position="497"/>
        <end position="531"/>
    </location>
</feature>
<feature type="region of interest" description="Disordered" evidence="2">
    <location>
        <begin position="129"/>
        <end position="434"/>
    </location>
</feature>
<gene>
    <name evidence="4" type="ORF">BJ508DRAFT_128620</name>
</gene>
<keyword evidence="5" id="KW-1185">Reference proteome</keyword>